<dbReference type="AlphaFoldDB" id="K0TJU5"/>
<dbReference type="InterPro" id="IPR011990">
    <property type="entry name" value="TPR-like_helical_dom_sf"/>
</dbReference>
<dbReference type="PANTHER" id="PTHR46430:SF1">
    <property type="entry name" value="CHITIN SYNTHASE REGULATOR SKT5-RELATED"/>
    <property type="match status" value="1"/>
</dbReference>
<dbReference type="SUPFAM" id="SSF81901">
    <property type="entry name" value="HCP-like"/>
    <property type="match status" value="1"/>
</dbReference>
<dbReference type="EMBL" id="AGNL01003898">
    <property type="protein sequence ID" value="EJK74171.1"/>
    <property type="molecule type" value="Genomic_DNA"/>
</dbReference>
<protein>
    <recommendedName>
        <fullName evidence="4">Sel1 repeat family protein</fullName>
    </recommendedName>
</protein>
<dbReference type="Gene3D" id="1.25.40.10">
    <property type="entry name" value="Tetratricopeptide repeat domain"/>
    <property type="match status" value="1"/>
</dbReference>
<sequence>MGDTCPFCRTPTPDSDAAALPLNQKRVDARDPAATRIFADAYYSGGCGLEQDVPRAIELWTDAARLGDLDAHFQLGHRYCDGEGVEEDVARDVQHWQHAAIHGHPASRFMLALDDIAAKLGYEVSLNRIKDMFMKGHATKAKYAEALRGYQTELEETRSP</sequence>
<organism evidence="2 3">
    <name type="scientific">Thalassiosira oceanica</name>
    <name type="common">Marine diatom</name>
    <dbReference type="NCBI Taxonomy" id="159749"/>
    <lineage>
        <taxon>Eukaryota</taxon>
        <taxon>Sar</taxon>
        <taxon>Stramenopiles</taxon>
        <taxon>Ochrophyta</taxon>
        <taxon>Bacillariophyta</taxon>
        <taxon>Coscinodiscophyceae</taxon>
        <taxon>Thalassiosirophycidae</taxon>
        <taxon>Thalassiosirales</taxon>
        <taxon>Thalassiosiraceae</taxon>
        <taxon>Thalassiosira</taxon>
    </lineage>
</organism>
<gene>
    <name evidence="2" type="ORF">THAOC_04168</name>
</gene>
<evidence type="ECO:0008006" key="4">
    <source>
        <dbReference type="Google" id="ProtNLM"/>
    </source>
</evidence>
<dbReference type="OrthoDB" id="2148946at2759"/>
<dbReference type="InterPro" id="IPR051726">
    <property type="entry name" value="Chitin_Synth_Reg"/>
</dbReference>
<evidence type="ECO:0000313" key="2">
    <source>
        <dbReference type="EMBL" id="EJK74171.1"/>
    </source>
</evidence>
<accession>K0TJU5</accession>
<keyword evidence="3" id="KW-1185">Reference proteome</keyword>
<name>K0TJU5_THAOC</name>
<reference evidence="2 3" key="1">
    <citation type="journal article" date="2012" name="Genome Biol.">
        <title>Genome and low-iron response of an oceanic diatom adapted to chronic iron limitation.</title>
        <authorList>
            <person name="Lommer M."/>
            <person name="Specht M."/>
            <person name="Roy A.S."/>
            <person name="Kraemer L."/>
            <person name="Andreson R."/>
            <person name="Gutowska M.A."/>
            <person name="Wolf J."/>
            <person name="Bergner S.V."/>
            <person name="Schilhabel M.B."/>
            <person name="Klostermeier U.C."/>
            <person name="Beiko R.G."/>
            <person name="Rosenstiel P."/>
            <person name="Hippler M."/>
            <person name="Laroche J."/>
        </authorList>
    </citation>
    <scope>NUCLEOTIDE SEQUENCE [LARGE SCALE GENOMIC DNA]</scope>
    <source>
        <strain evidence="2 3">CCMP1005</strain>
    </source>
</reference>
<keyword evidence="1" id="KW-0677">Repeat</keyword>
<comment type="caution">
    <text evidence="2">The sequence shown here is derived from an EMBL/GenBank/DDBJ whole genome shotgun (WGS) entry which is preliminary data.</text>
</comment>
<dbReference type="Proteomes" id="UP000266841">
    <property type="component" value="Unassembled WGS sequence"/>
</dbReference>
<dbReference type="PANTHER" id="PTHR46430">
    <property type="entry name" value="PROTEIN SKT5-RELATED"/>
    <property type="match status" value="1"/>
</dbReference>
<evidence type="ECO:0000313" key="3">
    <source>
        <dbReference type="Proteomes" id="UP000266841"/>
    </source>
</evidence>
<proteinExistence type="predicted"/>
<evidence type="ECO:0000256" key="1">
    <source>
        <dbReference type="ARBA" id="ARBA00022737"/>
    </source>
</evidence>